<evidence type="ECO:0000256" key="3">
    <source>
        <dbReference type="ARBA" id="ARBA00005641"/>
    </source>
</evidence>
<feature type="domain" description="Glycoside hydrolase family 5" evidence="10">
    <location>
        <begin position="78"/>
        <end position="266"/>
    </location>
</feature>
<dbReference type="InterPro" id="IPR045053">
    <property type="entry name" value="MAN-like"/>
</dbReference>
<evidence type="ECO:0000256" key="5">
    <source>
        <dbReference type="ARBA" id="ARBA00022525"/>
    </source>
</evidence>
<feature type="chain" id="PRO_5041455472" description="mannan endo-1,4-beta-mannosidase" evidence="9">
    <location>
        <begin position="23"/>
        <end position="409"/>
    </location>
</feature>
<evidence type="ECO:0000313" key="12">
    <source>
        <dbReference type="Proteomes" id="UP001174936"/>
    </source>
</evidence>
<protein>
    <recommendedName>
        <fullName evidence="4">mannan endo-1,4-beta-mannosidase</fullName>
        <ecNumber evidence="4">3.2.1.78</ecNumber>
    </recommendedName>
</protein>
<comment type="similarity">
    <text evidence="3">Belongs to the glycosyl hydrolase 5 (cellulase A) family.</text>
</comment>
<dbReference type="AlphaFoldDB" id="A0AA39YT10"/>
<comment type="subcellular location">
    <subcellularLocation>
        <location evidence="2">Secreted</location>
    </subcellularLocation>
</comment>
<keyword evidence="7 11" id="KW-0378">Hydrolase</keyword>
<evidence type="ECO:0000256" key="6">
    <source>
        <dbReference type="ARBA" id="ARBA00022729"/>
    </source>
</evidence>
<keyword evidence="8" id="KW-0326">Glycosidase</keyword>
<accession>A0AA39YT10</accession>
<keyword evidence="6 9" id="KW-0732">Signal</keyword>
<evidence type="ECO:0000256" key="7">
    <source>
        <dbReference type="ARBA" id="ARBA00022801"/>
    </source>
</evidence>
<dbReference type="GO" id="GO:0016985">
    <property type="term" value="F:mannan endo-1,4-beta-mannosidase activity"/>
    <property type="evidence" value="ECO:0007669"/>
    <property type="project" value="UniProtKB-EC"/>
</dbReference>
<evidence type="ECO:0000259" key="10">
    <source>
        <dbReference type="Pfam" id="PF26410"/>
    </source>
</evidence>
<dbReference type="GO" id="GO:0005576">
    <property type="term" value="C:extracellular region"/>
    <property type="evidence" value="ECO:0007669"/>
    <property type="project" value="UniProtKB-SubCell"/>
</dbReference>
<dbReference type="InterPro" id="IPR001547">
    <property type="entry name" value="Glyco_hydro_5"/>
</dbReference>
<dbReference type="Pfam" id="PF26410">
    <property type="entry name" value="GH5_mannosidase"/>
    <property type="match status" value="1"/>
</dbReference>
<keyword evidence="5" id="KW-0964">Secreted</keyword>
<evidence type="ECO:0000256" key="1">
    <source>
        <dbReference type="ARBA" id="ARBA00001678"/>
    </source>
</evidence>
<dbReference type="PANTHER" id="PTHR31451">
    <property type="match status" value="1"/>
</dbReference>
<gene>
    <name evidence="11" type="ORF">B0T16DRAFT_64349</name>
</gene>
<feature type="signal peptide" evidence="9">
    <location>
        <begin position="1"/>
        <end position="22"/>
    </location>
</feature>
<dbReference type="InterPro" id="IPR017853">
    <property type="entry name" value="GH"/>
</dbReference>
<evidence type="ECO:0000256" key="4">
    <source>
        <dbReference type="ARBA" id="ARBA00012706"/>
    </source>
</evidence>
<evidence type="ECO:0000256" key="8">
    <source>
        <dbReference type="ARBA" id="ARBA00023295"/>
    </source>
</evidence>
<evidence type="ECO:0000256" key="2">
    <source>
        <dbReference type="ARBA" id="ARBA00004613"/>
    </source>
</evidence>
<evidence type="ECO:0000313" key="11">
    <source>
        <dbReference type="EMBL" id="KAK0657610.1"/>
    </source>
</evidence>
<comment type="caution">
    <text evidence="11">The sequence shown here is derived from an EMBL/GenBank/DDBJ whole genome shotgun (WGS) entry which is preliminary data.</text>
</comment>
<dbReference type="EMBL" id="JAULSV010000001">
    <property type="protein sequence ID" value="KAK0657610.1"/>
    <property type="molecule type" value="Genomic_DNA"/>
</dbReference>
<sequence length="409" mass="45723">MRLLLSIPWLLATLSHMHGAVADIRDLPVTRRGSVLYLNGSPWRAVGPNVYWLGLDENVIPPAGEPFYAPLNASYPTRERTTEIMAVVKAMGGTMIRSHTLGVSTGNPLSLMPTSGKVNEAAFEAIDWAVYQAKQYGLRLMVPLTDNFDYYHGGKYDFLRWNGFDLNRARDEKNPAVQNFYTNSKVVDAFKEYVRILLTHVNPFTNMTYAEDPTIFAYETGNELCGPVWKDQDVPVEWVREIGRHVKQLAPQKLFVDGTYGVNKSHLSIDEVDILSNHYYPISINLLRQDLALVSSANKSYFAGEYAWNRASLTTDDDLAMWFREIEKSPAIIGDTFWSLFGRNAPANCNQFVDHSDGLTMQYGNPAHQARIQLVRQHFVKMSQGGTIGADAALPSVPCLAALAPAPES</sequence>
<dbReference type="SUPFAM" id="SSF51445">
    <property type="entry name" value="(Trans)glycosidases"/>
    <property type="match status" value="1"/>
</dbReference>
<dbReference type="Gene3D" id="3.20.20.80">
    <property type="entry name" value="Glycosidases"/>
    <property type="match status" value="1"/>
</dbReference>
<dbReference type="Proteomes" id="UP001174936">
    <property type="component" value="Unassembled WGS sequence"/>
</dbReference>
<dbReference type="EC" id="3.2.1.78" evidence="4"/>
<proteinExistence type="inferred from homology"/>
<comment type="catalytic activity">
    <reaction evidence="1">
        <text>Random hydrolysis of (1-&gt;4)-beta-D-mannosidic linkages in mannans, galactomannans and glucomannans.</text>
        <dbReference type="EC" id="3.2.1.78"/>
    </reaction>
</comment>
<name>A0AA39YT10_9PEZI</name>
<evidence type="ECO:0000256" key="9">
    <source>
        <dbReference type="SAM" id="SignalP"/>
    </source>
</evidence>
<reference evidence="11" key="1">
    <citation type="submission" date="2023-06" db="EMBL/GenBank/DDBJ databases">
        <title>Genome-scale phylogeny and comparative genomics of the fungal order Sordariales.</title>
        <authorList>
            <consortium name="Lawrence Berkeley National Laboratory"/>
            <person name="Hensen N."/>
            <person name="Bonometti L."/>
            <person name="Westerberg I."/>
            <person name="Brannstrom I.O."/>
            <person name="Guillou S."/>
            <person name="Cros-Aarteil S."/>
            <person name="Calhoun S."/>
            <person name="Haridas S."/>
            <person name="Kuo A."/>
            <person name="Mondo S."/>
            <person name="Pangilinan J."/>
            <person name="Riley R."/>
            <person name="Labutti K."/>
            <person name="Andreopoulos B."/>
            <person name="Lipzen A."/>
            <person name="Chen C."/>
            <person name="Yanf M."/>
            <person name="Daum C."/>
            <person name="Ng V."/>
            <person name="Clum A."/>
            <person name="Steindorff A."/>
            <person name="Ohm R."/>
            <person name="Martin F."/>
            <person name="Silar P."/>
            <person name="Natvig D."/>
            <person name="Lalanne C."/>
            <person name="Gautier V."/>
            <person name="Ament-Velasquez S.L."/>
            <person name="Kruys A."/>
            <person name="Hutchinson M.I."/>
            <person name="Powell A.J."/>
            <person name="Barry K."/>
            <person name="Miller A.N."/>
            <person name="Grigoriev I.V."/>
            <person name="Debuchy R."/>
            <person name="Gladieux P."/>
            <person name="Thoren M.H."/>
            <person name="Johannesson H."/>
        </authorList>
    </citation>
    <scope>NUCLEOTIDE SEQUENCE</scope>
    <source>
        <strain evidence="11">SMH2532-1</strain>
    </source>
</reference>
<organism evidence="11 12">
    <name type="scientific">Cercophora newfieldiana</name>
    <dbReference type="NCBI Taxonomy" id="92897"/>
    <lineage>
        <taxon>Eukaryota</taxon>
        <taxon>Fungi</taxon>
        <taxon>Dikarya</taxon>
        <taxon>Ascomycota</taxon>
        <taxon>Pezizomycotina</taxon>
        <taxon>Sordariomycetes</taxon>
        <taxon>Sordariomycetidae</taxon>
        <taxon>Sordariales</taxon>
        <taxon>Lasiosphaeriaceae</taxon>
        <taxon>Cercophora</taxon>
    </lineage>
</organism>
<dbReference type="PANTHER" id="PTHR31451:SF39">
    <property type="entry name" value="MANNAN ENDO-1,4-BETA-MANNOSIDASE 1"/>
    <property type="match status" value="1"/>
</dbReference>
<keyword evidence="12" id="KW-1185">Reference proteome</keyword>